<dbReference type="EMBL" id="FRFD01000007">
    <property type="protein sequence ID" value="SHO50312.1"/>
    <property type="molecule type" value="Genomic_DNA"/>
</dbReference>
<reference evidence="3 4" key="1">
    <citation type="submission" date="2016-12" db="EMBL/GenBank/DDBJ databases">
        <authorList>
            <person name="Song W.-J."/>
            <person name="Kurnit D.M."/>
        </authorList>
    </citation>
    <scope>NUCLEOTIDE SEQUENCE [LARGE SCALE GENOMIC DNA]</scope>
    <source>
        <strain evidence="3 4">DSM 12503</strain>
    </source>
</reference>
<keyword evidence="2" id="KW-0547">Nucleotide-binding</keyword>
<dbReference type="GO" id="GO:0016740">
    <property type="term" value="F:transferase activity"/>
    <property type="evidence" value="ECO:0007669"/>
    <property type="project" value="UniProtKB-KW"/>
</dbReference>
<sequence length="414" mass="46062">MKVVGLITEYNPFHNGHHHHIKEARKLSGADYCVVVMSGNYVQRGAPAFLDKYTRTRMALACGADLVLELPVCFAGASAEYFSMGAVSVLNGIGVIDSLCFGSECGSIEVLKEASDILLTEPPLFKKVLNDSLKTGKTFPQARMDALQVYMPQTDISLFSSPNNILGMEYIKALTTLNSNIMPLTIPRISSAYHKESLNEGEDSVISSATAIRRAIRNGKQLTDLVSHIPKEVFPLLDSTYKKTWPIFEEDFSLLLQYKLMTETSTSLSRYLDVTPDLANRIKSLMEPGLTFSEAAKVMKSKQWTLTRLNRSLLHILLNITEDSMKQYKAAGYAQYARILGIRKTASPLLRSMAKKSKLPLITKTGGTAVKLPKTAQAMFQEDLFSTALYNEIVYNKFGIMPKNEYKQGIILQD</sequence>
<dbReference type="GO" id="GO:0006400">
    <property type="term" value="P:tRNA modification"/>
    <property type="evidence" value="ECO:0007669"/>
    <property type="project" value="UniProtKB-UniRule"/>
</dbReference>
<feature type="binding site" evidence="2">
    <location>
        <begin position="7"/>
        <end position="20"/>
    </location>
    <ligand>
        <name>ATP</name>
        <dbReference type="ChEBI" id="CHEBI:30616"/>
    </ligand>
</feature>
<keyword evidence="3" id="KW-0808">Transferase</keyword>
<accession>A0A1M7YCD6</accession>
<keyword evidence="4" id="KW-1185">Reference proteome</keyword>
<feature type="binding site" evidence="2">
    <location>
        <position position="163"/>
    </location>
    <ligand>
        <name>ATP</name>
        <dbReference type="ChEBI" id="CHEBI:30616"/>
    </ligand>
</feature>
<feature type="binding site" evidence="2">
    <location>
        <begin position="188"/>
        <end position="189"/>
    </location>
    <ligand>
        <name>ATP</name>
        <dbReference type="ChEBI" id="CHEBI:30616"/>
    </ligand>
</feature>
<dbReference type="GO" id="GO:0016879">
    <property type="term" value="F:ligase activity, forming carbon-nitrogen bonds"/>
    <property type="evidence" value="ECO:0007669"/>
    <property type="project" value="UniProtKB-UniRule"/>
</dbReference>
<comment type="function">
    <text evidence="2">Catalyzes the formation of N(4)-acetylcytidine (ac(4)C) at the wobble position of elongator tRNA(Met), using acetate and ATP as substrates. First activates an acetate ion to form acetyladenylate (Ac-AMP) and then transfers the acetyl group to tRNA to form ac(4)C34.</text>
</comment>
<gene>
    <name evidence="2" type="primary">tmcAL</name>
    <name evidence="3" type="ORF">SAMN02745217_02699</name>
</gene>
<dbReference type="Pfam" id="PF05636">
    <property type="entry name" value="HIGH_NTase1"/>
    <property type="match status" value="1"/>
</dbReference>
<evidence type="ECO:0000256" key="1">
    <source>
        <dbReference type="ARBA" id="ARBA00022694"/>
    </source>
</evidence>
<dbReference type="SUPFAM" id="SSF52374">
    <property type="entry name" value="Nucleotidylyl transferase"/>
    <property type="match status" value="1"/>
</dbReference>
<name>A0A1M7YCD6_9FIRM</name>
<keyword evidence="2" id="KW-0694">RNA-binding</keyword>
<dbReference type="AlphaFoldDB" id="A0A1M7YCD6"/>
<feature type="binding site" evidence="2">
    <location>
        <position position="102"/>
    </location>
    <ligand>
        <name>ATP</name>
        <dbReference type="ChEBI" id="CHEBI:30616"/>
    </ligand>
</feature>
<keyword evidence="2" id="KW-0067">ATP-binding</keyword>
<dbReference type="Gene3D" id="3.40.50.620">
    <property type="entry name" value="HUPs"/>
    <property type="match status" value="1"/>
</dbReference>
<dbReference type="EC" id="6.3.4.-" evidence="2"/>
<keyword evidence="1 2" id="KW-0819">tRNA processing</keyword>
<comment type="catalytic activity">
    <reaction evidence="2">
        <text>cytidine(34) in elongator tRNA(Met) + acetate + ATP = N(4)-acetylcytidine(34) in elongator tRNA(Met) + AMP + diphosphate</text>
        <dbReference type="Rhea" id="RHEA:58144"/>
        <dbReference type="Rhea" id="RHEA-COMP:10693"/>
        <dbReference type="Rhea" id="RHEA-COMP:10694"/>
        <dbReference type="ChEBI" id="CHEBI:30089"/>
        <dbReference type="ChEBI" id="CHEBI:30616"/>
        <dbReference type="ChEBI" id="CHEBI:33019"/>
        <dbReference type="ChEBI" id="CHEBI:74900"/>
        <dbReference type="ChEBI" id="CHEBI:82748"/>
        <dbReference type="ChEBI" id="CHEBI:456215"/>
    </reaction>
</comment>
<dbReference type="PANTHER" id="PTHR37825:SF1">
    <property type="entry name" value="TRNA(MET) CYTIDINE ACETATE LIGASE"/>
    <property type="match status" value="1"/>
</dbReference>
<evidence type="ECO:0000256" key="2">
    <source>
        <dbReference type="HAMAP-Rule" id="MF_01539"/>
    </source>
</evidence>
<organism evidence="3 4">
    <name type="scientific">Anaerocolumna xylanovorans DSM 12503</name>
    <dbReference type="NCBI Taxonomy" id="1121345"/>
    <lineage>
        <taxon>Bacteria</taxon>
        <taxon>Bacillati</taxon>
        <taxon>Bacillota</taxon>
        <taxon>Clostridia</taxon>
        <taxon>Lachnospirales</taxon>
        <taxon>Lachnospiraceae</taxon>
        <taxon>Anaerocolumna</taxon>
    </lineage>
</organism>
<dbReference type="OrthoDB" id="9769796at2"/>
<comment type="similarity">
    <text evidence="2">Belongs to the TmcAL family.</text>
</comment>
<dbReference type="PANTHER" id="PTHR37825">
    <property type="entry name" value="TRNA(MET) CYTIDINE ACETATE LIGASE"/>
    <property type="match status" value="1"/>
</dbReference>
<dbReference type="HAMAP" id="MF_01539">
    <property type="entry name" value="TmcAL"/>
    <property type="match status" value="1"/>
</dbReference>
<dbReference type="RefSeq" id="WP_073589368.1">
    <property type="nucleotide sequence ID" value="NZ_FRFD01000007.1"/>
</dbReference>
<dbReference type="InterPro" id="IPR014729">
    <property type="entry name" value="Rossmann-like_a/b/a_fold"/>
</dbReference>
<dbReference type="InterPro" id="IPR008513">
    <property type="entry name" value="tRNA(Met)_cyd_acetate_ligase"/>
</dbReference>
<comment type="subcellular location">
    <subcellularLocation>
        <location evidence="2">Cytoplasm</location>
    </subcellularLocation>
</comment>
<dbReference type="STRING" id="1121345.SAMN02745217_02699"/>
<proteinExistence type="inferred from homology"/>
<dbReference type="GO" id="GO:0000049">
    <property type="term" value="F:tRNA binding"/>
    <property type="evidence" value="ECO:0007669"/>
    <property type="project" value="UniProtKB-KW"/>
</dbReference>
<evidence type="ECO:0000313" key="3">
    <source>
        <dbReference type="EMBL" id="SHO50312.1"/>
    </source>
</evidence>
<keyword evidence="2" id="KW-0436">Ligase</keyword>
<evidence type="ECO:0000313" key="4">
    <source>
        <dbReference type="Proteomes" id="UP000184612"/>
    </source>
</evidence>
<dbReference type="NCBIfam" id="NF010191">
    <property type="entry name" value="PRK13670.1"/>
    <property type="match status" value="1"/>
</dbReference>
<protein>
    <recommendedName>
        <fullName evidence="2">tRNA(Met) cytidine acetate ligase</fullName>
        <ecNumber evidence="2">6.3.4.-</ecNumber>
    </recommendedName>
</protein>
<dbReference type="Proteomes" id="UP000184612">
    <property type="component" value="Unassembled WGS sequence"/>
</dbReference>
<dbReference type="GO" id="GO:0005737">
    <property type="term" value="C:cytoplasm"/>
    <property type="evidence" value="ECO:0007669"/>
    <property type="project" value="UniProtKB-SubCell"/>
</dbReference>
<keyword evidence="2" id="KW-0820">tRNA-binding</keyword>
<dbReference type="GO" id="GO:0005524">
    <property type="term" value="F:ATP binding"/>
    <property type="evidence" value="ECO:0007669"/>
    <property type="project" value="UniProtKB-KW"/>
</dbReference>
<keyword evidence="2" id="KW-0963">Cytoplasm</keyword>